<name>A0ACA9NR69_9GLOM</name>
<comment type="caution">
    <text evidence="1">The sequence shown here is derived from an EMBL/GenBank/DDBJ whole genome shotgun (WGS) entry which is preliminary data.</text>
</comment>
<proteinExistence type="predicted"/>
<organism evidence="1 2">
    <name type="scientific">Acaulospora colombiana</name>
    <dbReference type="NCBI Taxonomy" id="27376"/>
    <lineage>
        <taxon>Eukaryota</taxon>
        <taxon>Fungi</taxon>
        <taxon>Fungi incertae sedis</taxon>
        <taxon>Mucoromycota</taxon>
        <taxon>Glomeromycotina</taxon>
        <taxon>Glomeromycetes</taxon>
        <taxon>Diversisporales</taxon>
        <taxon>Acaulosporaceae</taxon>
        <taxon>Acaulospora</taxon>
    </lineage>
</organism>
<dbReference type="EMBL" id="CAJVPT010023698">
    <property type="protein sequence ID" value="CAG8666809.1"/>
    <property type="molecule type" value="Genomic_DNA"/>
</dbReference>
<feature type="non-terminal residue" evidence="1">
    <location>
        <position position="130"/>
    </location>
</feature>
<evidence type="ECO:0000313" key="2">
    <source>
        <dbReference type="Proteomes" id="UP000789525"/>
    </source>
</evidence>
<sequence length="130" mass="14620">MCENTPMLQVKSLQNGESAYPCGLGRLDRPQNGRRTPQRASQDISNSLGSVSLNAHRDQWVWGSLPRYSWARECLCYGHPSDLLHVLGLKVLLDTLGDAVDAELTKKVEMRARGRIMVVEQRTKEPMAKE</sequence>
<evidence type="ECO:0000313" key="1">
    <source>
        <dbReference type="EMBL" id="CAG8666809.1"/>
    </source>
</evidence>
<accession>A0ACA9NR69</accession>
<reference evidence="1" key="1">
    <citation type="submission" date="2021-06" db="EMBL/GenBank/DDBJ databases">
        <authorList>
            <person name="Kallberg Y."/>
            <person name="Tangrot J."/>
            <person name="Rosling A."/>
        </authorList>
    </citation>
    <scope>NUCLEOTIDE SEQUENCE</scope>
    <source>
        <strain evidence="1">CL356</strain>
    </source>
</reference>
<protein>
    <submittedName>
        <fullName evidence="1">6331_t:CDS:1</fullName>
    </submittedName>
</protein>
<gene>
    <name evidence="1" type="ORF">ACOLOM_LOCUS8796</name>
</gene>
<keyword evidence="2" id="KW-1185">Reference proteome</keyword>
<dbReference type="Proteomes" id="UP000789525">
    <property type="component" value="Unassembled WGS sequence"/>
</dbReference>